<gene>
    <name evidence="2" type="ORF">FHS90_001007</name>
</gene>
<dbReference type="Proteomes" id="UP000563094">
    <property type="component" value="Unassembled WGS sequence"/>
</dbReference>
<dbReference type="EMBL" id="JACJIQ010000003">
    <property type="protein sequence ID" value="MBA9076303.1"/>
    <property type="molecule type" value="Genomic_DNA"/>
</dbReference>
<dbReference type="RefSeq" id="WP_182512135.1">
    <property type="nucleotide sequence ID" value="NZ_JACJIQ010000003.1"/>
</dbReference>
<feature type="domain" description="Peptidase M1 membrane alanine aminopeptidase" evidence="1">
    <location>
        <begin position="156"/>
        <end position="286"/>
    </location>
</feature>
<reference evidence="2 3" key="1">
    <citation type="submission" date="2020-08" db="EMBL/GenBank/DDBJ databases">
        <title>Genomic Encyclopedia of Type Strains, Phase IV (KMG-IV): sequencing the most valuable type-strain genomes for metagenomic binning, comparative biology and taxonomic classification.</title>
        <authorList>
            <person name="Goeker M."/>
        </authorList>
    </citation>
    <scope>NUCLEOTIDE SEQUENCE [LARGE SCALE GENOMIC DNA]</scope>
    <source>
        <strain evidence="2 3">DSM 29854</strain>
    </source>
</reference>
<keyword evidence="2" id="KW-0645">Protease</keyword>
<protein>
    <submittedName>
        <fullName evidence="2">Putative metalloprotease with PDZ domain</fullName>
    </submittedName>
</protein>
<dbReference type="AlphaFoldDB" id="A0A839GFH3"/>
<keyword evidence="2" id="KW-0378">Hydrolase</keyword>
<dbReference type="GO" id="GO:0008270">
    <property type="term" value="F:zinc ion binding"/>
    <property type="evidence" value="ECO:0007669"/>
    <property type="project" value="InterPro"/>
</dbReference>
<dbReference type="GO" id="GO:0006508">
    <property type="term" value="P:proteolysis"/>
    <property type="evidence" value="ECO:0007669"/>
    <property type="project" value="UniProtKB-KW"/>
</dbReference>
<dbReference type="InterPro" id="IPR014782">
    <property type="entry name" value="Peptidase_M1_dom"/>
</dbReference>
<proteinExistence type="predicted"/>
<sequence>MPENLFQSDSDSARIEINWAAPAAGHIFHSNFGPGLRQKANLTKDMLYSTFFIGGDFRRYSYSWKNQTIYLVTRGNWSSFTDQQVLDILKATIPAQMDFWKDRLDAPFSVSLLPTFEEWTDSSKSYSLGGSGLLNSFISFSSNNPGTELKMLRWLYNHELLHRWIGQTLVNEEEEKQYWFSEGFTDYYAYKLMLRNNQISLEDFLDVINKEVLAPHYQSPVRTLPNSELTQQKFWSDRQYNKLPYRRGLLYALLLDSQIKKKYHGKKSLDNLMKNLMAQAKKSGDFKFNHTVFQDQLDTYLGSAAITEFGRYILHGNLINFEESLPAGLLLETQKDIPAIIISPLANKKKLADLLGK</sequence>
<keyword evidence="2" id="KW-0482">Metalloprotease</keyword>
<dbReference type="GO" id="GO:0008237">
    <property type="term" value="F:metallopeptidase activity"/>
    <property type="evidence" value="ECO:0007669"/>
    <property type="project" value="UniProtKB-KW"/>
</dbReference>
<evidence type="ECO:0000313" key="2">
    <source>
        <dbReference type="EMBL" id="MBA9076303.1"/>
    </source>
</evidence>
<name>A0A839GFH3_9BACT</name>
<organism evidence="2 3">
    <name type="scientific">Rufibacter quisquiliarum</name>
    <dbReference type="NCBI Taxonomy" id="1549639"/>
    <lineage>
        <taxon>Bacteria</taxon>
        <taxon>Pseudomonadati</taxon>
        <taxon>Bacteroidota</taxon>
        <taxon>Cytophagia</taxon>
        <taxon>Cytophagales</taxon>
        <taxon>Hymenobacteraceae</taxon>
        <taxon>Rufibacter</taxon>
    </lineage>
</organism>
<dbReference type="Pfam" id="PF01433">
    <property type="entry name" value="Peptidase_M1"/>
    <property type="match status" value="1"/>
</dbReference>
<comment type="caution">
    <text evidence="2">The sequence shown here is derived from an EMBL/GenBank/DDBJ whole genome shotgun (WGS) entry which is preliminary data.</text>
</comment>
<evidence type="ECO:0000259" key="1">
    <source>
        <dbReference type="Pfam" id="PF01433"/>
    </source>
</evidence>
<accession>A0A839GFH3</accession>
<dbReference type="Gene3D" id="1.10.390.10">
    <property type="entry name" value="Neutral Protease Domain 2"/>
    <property type="match status" value="1"/>
</dbReference>
<evidence type="ECO:0000313" key="3">
    <source>
        <dbReference type="Proteomes" id="UP000563094"/>
    </source>
</evidence>
<dbReference type="SUPFAM" id="SSF55486">
    <property type="entry name" value="Metalloproteases ('zincins'), catalytic domain"/>
    <property type="match status" value="1"/>
</dbReference>
<keyword evidence="3" id="KW-1185">Reference proteome</keyword>
<dbReference type="InterPro" id="IPR027268">
    <property type="entry name" value="Peptidase_M4/M1_CTD_sf"/>
</dbReference>